<feature type="transmembrane region" description="Helical" evidence="9">
    <location>
        <begin position="319"/>
        <end position="338"/>
    </location>
</feature>
<keyword evidence="2" id="KW-0813">Transport</keyword>
<keyword evidence="6 9" id="KW-1133">Transmembrane helix</keyword>
<protein>
    <recommendedName>
        <fullName evidence="12">Sulphur transport domain-containing protein</fullName>
    </recommendedName>
</protein>
<comment type="subcellular location">
    <subcellularLocation>
        <location evidence="1">Cell inner membrane</location>
        <topology evidence="1">Multi-pass membrane protein</topology>
    </subcellularLocation>
</comment>
<comment type="caution">
    <text evidence="10">The sequence shown here is derived from an EMBL/GenBank/DDBJ whole genome shotgun (WGS) entry which is preliminary data.</text>
</comment>
<comment type="similarity">
    <text evidence="8">Belongs to the TsuA/YedE (TC 9.B.102) family.</text>
</comment>
<feature type="transmembrane region" description="Helical" evidence="9">
    <location>
        <begin position="6"/>
        <end position="27"/>
    </location>
</feature>
<name>A0A840CIS7_9RHOB</name>
<keyword evidence="3" id="KW-1003">Cell membrane</keyword>
<organism evidence="10 11">
    <name type="scientific">Actibacterium naphthalenivorans</name>
    <dbReference type="NCBI Taxonomy" id="1614693"/>
    <lineage>
        <taxon>Bacteria</taxon>
        <taxon>Pseudomonadati</taxon>
        <taxon>Pseudomonadota</taxon>
        <taxon>Alphaproteobacteria</taxon>
        <taxon>Rhodobacterales</taxon>
        <taxon>Roseobacteraceae</taxon>
        <taxon>Actibacterium</taxon>
    </lineage>
</organism>
<feature type="transmembrane region" description="Helical" evidence="9">
    <location>
        <begin position="48"/>
        <end position="66"/>
    </location>
</feature>
<evidence type="ECO:0000256" key="7">
    <source>
        <dbReference type="ARBA" id="ARBA00023136"/>
    </source>
</evidence>
<evidence type="ECO:0000256" key="9">
    <source>
        <dbReference type="SAM" id="Phobius"/>
    </source>
</evidence>
<evidence type="ECO:0000256" key="4">
    <source>
        <dbReference type="ARBA" id="ARBA00022519"/>
    </source>
</evidence>
<feature type="transmembrane region" description="Helical" evidence="9">
    <location>
        <begin position="118"/>
        <end position="135"/>
    </location>
</feature>
<dbReference type="GO" id="GO:0005886">
    <property type="term" value="C:plasma membrane"/>
    <property type="evidence" value="ECO:0007669"/>
    <property type="project" value="UniProtKB-SubCell"/>
</dbReference>
<gene>
    <name evidence="10" type="ORF">GGR17_002931</name>
</gene>
<dbReference type="AlphaFoldDB" id="A0A840CIS7"/>
<evidence type="ECO:0000256" key="5">
    <source>
        <dbReference type="ARBA" id="ARBA00022692"/>
    </source>
</evidence>
<evidence type="ECO:0000256" key="1">
    <source>
        <dbReference type="ARBA" id="ARBA00004429"/>
    </source>
</evidence>
<dbReference type="InterPro" id="IPR007272">
    <property type="entry name" value="Sulf_transp_TsuA/YedE"/>
</dbReference>
<keyword evidence="11" id="KW-1185">Reference proteome</keyword>
<dbReference type="PANTHER" id="PTHR30574">
    <property type="entry name" value="INNER MEMBRANE PROTEIN YEDE"/>
    <property type="match status" value="1"/>
</dbReference>
<accession>A0A840CIS7</accession>
<keyword evidence="5 9" id="KW-0812">Transmembrane</keyword>
<evidence type="ECO:0000256" key="3">
    <source>
        <dbReference type="ARBA" id="ARBA00022475"/>
    </source>
</evidence>
<feature type="transmembrane region" description="Helical" evidence="9">
    <location>
        <begin position="171"/>
        <end position="191"/>
    </location>
</feature>
<evidence type="ECO:0000313" key="10">
    <source>
        <dbReference type="EMBL" id="MBB4023109.1"/>
    </source>
</evidence>
<dbReference type="EMBL" id="JACIEQ010000004">
    <property type="protein sequence ID" value="MBB4023109.1"/>
    <property type="molecule type" value="Genomic_DNA"/>
</dbReference>
<keyword evidence="7 9" id="KW-0472">Membrane</keyword>
<feature type="transmembrane region" description="Helical" evidence="9">
    <location>
        <begin position="198"/>
        <end position="221"/>
    </location>
</feature>
<keyword evidence="4" id="KW-0997">Cell inner membrane</keyword>
<dbReference type="PANTHER" id="PTHR30574:SF1">
    <property type="entry name" value="SULPHUR TRANSPORT DOMAIN-CONTAINING PROTEIN"/>
    <property type="match status" value="1"/>
</dbReference>
<evidence type="ECO:0000256" key="8">
    <source>
        <dbReference type="ARBA" id="ARBA00035655"/>
    </source>
</evidence>
<evidence type="ECO:0000256" key="2">
    <source>
        <dbReference type="ARBA" id="ARBA00022448"/>
    </source>
</evidence>
<feature type="transmembrane region" description="Helical" evidence="9">
    <location>
        <begin position="86"/>
        <end position="111"/>
    </location>
</feature>
<dbReference type="RefSeq" id="WP_054539264.1">
    <property type="nucleotide sequence ID" value="NZ_JACIEQ010000004.1"/>
</dbReference>
<sequence>MGMLPIGALAALIGLMTGMVLGLAARLGEFCTLGAIESAIYGDDQRRLRLWGIVLGTAIFSTFLLADAGLIDIEATIYHAIAWNPLASIIGGAVFGYGMALAGNCGFGALARFGGGDLRAFVVVVVMAISGYVTLNGPLANLRILAFPQHPADAPQGYAHLVAAQLGLPPLAFATIVAAALTVWALSYAPLRRAHHRIGWGVAAGLSISLALWGTSTLNAMSFGAVPVEGHSFTAPLGRALLWLMTASSGGLGFAVGSVAGVLAGAFIGSSIKGHFRWEACEDPRELGRQVSGAALMGVGGIVAMGCSVGQGLTGFATLAYSAPVTLAAIYFGALYGLRRLIQGYQPD</sequence>
<proteinExistence type="inferred from homology"/>
<dbReference type="Pfam" id="PF04143">
    <property type="entry name" value="Sulf_transp"/>
    <property type="match status" value="1"/>
</dbReference>
<feature type="transmembrane region" description="Helical" evidence="9">
    <location>
        <begin position="241"/>
        <end position="270"/>
    </location>
</feature>
<reference evidence="10" key="1">
    <citation type="submission" date="2020-08" db="EMBL/GenBank/DDBJ databases">
        <title>Genomic Encyclopedia of Type Strains, Phase IV (KMG-IV): sequencing the most valuable type-strain genomes for metagenomic binning, comparative biology and taxonomic classification.</title>
        <authorList>
            <person name="Goeker M."/>
        </authorList>
    </citation>
    <scope>NUCLEOTIDE SEQUENCE [LARGE SCALE GENOMIC DNA]</scope>
    <source>
        <strain evidence="10">DSM 105040</strain>
    </source>
</reference>
<feature type="transmembrane region" description="Helical" evidence="9">
    <location>
        <begin position="291"/>
        <end position="313"/>
    </location>
</feature>
<dbReference type="Proteomes" id="UP000585681">
    <property type="component" value="Unassembled WGS sequence"/>
</dbReference>
<evidence type="ECO:0000256" key="6">
    <source>
        <dbReference type="ARBA" id="ARBA00022989"/>
    </source>
</evidence>
<evidence type="ECO:0008006" key="12">
    <source>
        <dbReference type="Google" id="ProtNLM"/>
    </source>
</evidence>
<evidence type="ECO:0000313" key="11">
    <source>
        <dbReference type="Proteomes" id="UP000585681"/>
    </source>
</evidence>